<proteinExistence type="predicted"/>
<keyword evidence="2" id="KW-0342">GTP-binding</keyword>
<name>X1S2E0_9ZZZZ</name>
<protein>
    <submittedName>
        <fullName evidence="3">Uncharacterized protein</fullName>
    </submittedName>
</protein>
<feature type="non-terminal residue" evidence="3">
    <location>
        <position position="52"/>
    </location>
</feature>
<reference evidence="3" key="1">
    <citation type="journal article" date="2014" name="Front. Microbiol.">
        <title>High frequency of phylogenetically diverse reductive dehalogenase-homologous genes in deep subseafloor sedimentary metagenomes.</title>
        <authorList>
            <person name="Kawai M."/>
            <person name="Futagami T."/>
            <person name="Toyoda A."/>
            <person name="Takaki Y."/>
            <person name="Nishi S."/>
            <person name="Hori S."/>
            <person name="Arai W."/>
            <person name="Tsubouchi T."/>
            <person name="Morono Y."/>
            <person name="Uchiyama I."/>
            <person name="Ito T."/>
            <person name="Fujiyama A."/>
            <person name="Inagaki F."/>
            <person name="Takami H."/>
        </authorList>
    </citation>
    <scope>NUCLEOTIDE SEQUENCE</scope>
    <source>
        <strain evidence="3">Expedition CK06-06</strain>
    </source>
</reference>
<dbReference type="InterPro" id="IPR037103">
    <property type="entry name" value="Tubulin/FtsZ-like_C"/>
</dbReference>
<dbReference type="AlphaFoldDB" id="X1S2E0"/>
<organism evidence="3">
    <name type="scientific">marine sediment metagenome</name>
    <dbReference type="NCBI Taxonomy" id="412755"/>
    <lineage>
        <taxon>unclassified sequences</taxon>
        <taxon>metagenomes</taxon>
        <taxon>ecological metagenomes</taxon>
    </lineage>
</organism>
<dbReference type="Gene3D" id="3.30.1330.20">
    <property type="entry name" value="Tubulin/FtsZ, C-terminal domain"/>
    <property type="match status" value="1"/>
</dbReference>
<evidence type="ECO:0000256" key="2">
    <source>
        <dbReference type="ARBA" id="ARBA00023134"/>
    </source>
</evidence>
<dbReference type="GO" id="GO:0005525">
    <property type="term" value="F:GTP binding"/>
    <property type="evidence" value="ECO:0007669"/>
    <property type="project" value="UniProtKB-KW"/>
</dbReference>
<accession>X1S2E0</accession>
<feature type="non-terminal residue" evidence="3">
    <location>
        <position position="1"/>
    </location>
</feature>
<sequence length="52" mass="5740">DLKTVFEGRGKLTYLNSIEIGKEDKEAIEKVINSPLYLYSIDGAKGVSYCAV</sequence>
<gene>
    <name evidence="3" type="ORF">S06H3_66619</name>
</gene>
<evidence type="ECO:0000313" key="3">
    <source>
        <dbReference type="EMBL" id="GAI69600.1"/>
    </source>
</evidence>
<dbReference type="EMBL" id="BARV01045513">
    <property type="protein sequence ID" value="GAI69600.1"/>
    <property type="molecule type" value="Genomic_DNA"/>
</dbReference>
<keyword evidence="1" id="KW-0547">Nucleotide-binding</keyword>
<evidence type="ECO:0000256" key="1">
    <source>
        <dbReference type="ARBA" id="ARBA00022741"/>
    </source>
</evidence>
<comment type="caution">
    <text evidence="3">The sequence shown here is derived from an EMBL/GenBank/DDBJ whole genome shotgun (WGS) entry which is preliminary data.</text>
</comment>